<dbReference type="InterPro" id="IPR028082">
    <property type="entry name" value="Peripla_BP_I"/>
</dbReference>
<dbReference type="Gene3D" id="3.40.50.2300">
    <property type="match status" value="2"/>
</dbReference>
<evidence type="ECO:0000259" key="5">
    <source>
        <dbReference type="Pfam" id="PF13458"/>
    </source>
</evidence>
<evidence type="ECO:0000256" key="1">
    <source>
        <dbReference type="ARBA" id="ARBA00010062"/>
    </source>
</evidence>
<evidence type="ECO:0000313" key="7">
    <source>
        <dbReference type="Proteomes" id="UP000476030"/>
    </source>
</evidence>
<accession>A0A6L8WAX1</accession>
<evidence type="ECO:0000313" key="6">
    <source>
        <dbReference type="EMBL" id="MZR32191.1"/>
    </source>
</evidence>
<reference evidence="6 7" key="1">
    <citation type="submission" date="2019-12" db="EMBL/GenBank/DDBJ databases">
        <title>Snethiella sp. nov. sp. isolated from sea sand.</title>
        <authorList>
            <person name="Kim J."/>
            <person name="Jeong S.E."/>
            <person name="Jung H.S."/>
            <person name="Jeon C.O."/>
        </authorList>
    </citation>
    <scope>NUCLEOTIDE SEQUENCE [LARGE SCALE GENOMIC DNA]</scope>
    <source>
        <strain evidence="6 7">DP05</strain>
    </source>
</reference>
<sequence>MKLRSTILISAAVAALTAFTAQAADTIKIAFIDPLSGPFAATGTSGYKQAQFAADMLINKKGGVIDGQMFEIVGFDNKISPKESLVQLKRAIGEGIHYIMQGNSSGVANALTDAVKKHNDRNPEDLVLFMNYSAVDPALTNEKCNFWHFRFDANANIKMNALTDVIAADDSIKKVYIIGQDYSFGKAVAAGAVKYLGEKRPDIEIVGNELHPIGKVKDFTPYATKIRASEADAIITGNWGADMVGLAKAIGDAGIDAPVYTYYAANDGITKTIGASGKDKIRLVHEGRVNPPPTDEYKAYHLAFKEKYPEADISQFRIANALVMLANAMNETKSTDPAKVAMALEGMEYTTIQGDKVVMRAEDHQLMQPISISVHTDENIVLDSDNSGYGLVTEKTISAADADIPPSGCNMERPAS</sequence>
<keyword evidence="3" id="KW-0029">Amino-acid transport</keyword>
<dbReference type="AlphaFoldDB" id="A0A6L8WAX1"/>
<name>A0A6L8WAX1_9PROT</name>
<keyword evidence="2 4" id="KW-0732">Signal</keyword>
<proteinExistence type="inferred from homology"/>
<dbReference type="RefSeq" id="WP_161316756.1">
    <property type="nucleotide sequence ID" value="NZ_WTUW01000009.1"/>
</dbReference>
<dbReference type="EMBL" id="WTUW01000009">
    <property type="protein sequence ID" value="MZR32191.1"/>
    <property type="molecule type" value="Genomic_DNA"/>
</dbReference>
<dbReference type="GO" id="GO:0006865">
    <property type="term" value="P:amino acid transport"/>
    <property type="evidence" value="ECO:0007669"/>
    <property type="project" value="UniProtKB-KW"/>
</dbReference>
<dbReference type="PANTHER" id="PTHR30483">
    <property type="entry name" value="LEUCINE-SPECIFIC-BINDING PROTEIN"/>
    <property type="match status" value="1"/>
</dbReference>
<evidence type="ECO:0000256" key="3">
    <source>
        <dbReference type="ARBA" id="ARBA00022970"/>
    </source>
</evidence>
<comment type="similarity">
    <text evidence="1">Belongs to the leucine-binding protein family.</text>
</comment>
<feature type="chain" id="PRO_5026901240" evidence="4">
    <location>
        <begin position="24"/>
        <end position="416"/>
    </location>
</feature>
<evidence type="ECO:0000256" key="2">
    <source>
        <dbReference type="ARBA" id="ARBA00022729"/>
    </source>
</evidence>
<dbReference type="CDD" id="cd06329">
    <property type="entry name" value="PBP1_SBP-like"/>
    <property type="match status" value="1"/>
</dbReference>
<dbReference type="Proteomes" id="UP000476030">
    <property type="component" value="Unassembled WGS sequence"/>
</dbReference>
<dbReference type="InterPro" id="IPR028081">
    <property type="entry name" value="Leu-bd"/>
</dbReference>
<dbReference type="InterPro" id="IPR051010">
    <property type="entry name" value="BCAA_transport"/>
</dbReference>
<evidence type="ECO:0000256" key="4">
    <source>
        <dbReference type="SAM" id="SignalP"/>
    </source>
</evidence>
<feature type="signal peptide" evidence="4">
    <location>
        <begin position="1"/>
        <end position="23"/>
    </location>
</feature>
<keyword evidence="7" id="KW-1185">Reference proteome</keyword>
<dbReference type="Pfam" id="PF13458">
    <property type="entry name" value="Peripla_BP_6"/>
    <property type="match status" value="1"/>
</dbReference>
<keyword evidence="3" id="KW-0813">Transport</keyword>
<dbReference type="SUPFAM" id="SSF53822">
    <property type="entry name" value="Periplasmic binding protein-like I"/>
    <property type="match status" value="1"/>
</dbReference>
<comment type="caution">
    <text evidence="6">The sequence shown here is derived from an EMBL/GenBank/DDBJ whole genome shotgun (WGS) entry which is preliminary data.</text>
</comment>
<gene>
    <name evidence="6" type="ORF">GQE98_16255</name>
</gene>
<feature type="domain" description="Leucine-binding protein" evidence="5">
    <location>
        <begin position="26"/>
        <end position="372"/>
    </location>
</feature>
<protein>
    <submittedName>
        <fullName evidence="6">ABC transporter substrate-binding protein</fullName>
    </submittedName>
</protein>
<organism evidence="6 7">
    <name type="scientific">Sneathiella litorea</name>
    <dbReference type="NCBI Taxonomy" id="2606216"/>
    <lineage>
        <taxon>Bacteria</taxon>
        <taxon>Pseudomonadati</taxon>
        <taxon>Pseudomonadota</taxon>
        <taxon>Alphaproteobacteria</taxon>
        <taxon>Sneathiellales</taxon>
        <taxon>Sneathiellaceae</taxon>
        <taxon>Sneathiella</taxon>
    </lineage>
</organism>